<dbReference type="Proteomes" id="UP000235672">
    <property type="component" value="Unassembled WGS sequence"/>
</dbReference>
<reference evidence="2 3" key="1">
    <citation type="submission" date="2016-05" db="EMBL/GenBank/DDBJ databases">
        <title>A degradative enzymes factory behind the ericoid mycorrhizal symbiosis.</title>
        <authorList>
            <consortium name="DOE Joint Genome Institute"/>
            <person name="Martino E."/>
            <person name="Morin E."/>
            <person name="Grelet G."/>
            <person name="Kuo A."/>
            <person name="Kohler A."/>
            <person name="Daghino S."/>
            <person name="Barry K."/>
            <person name="Choi C."/>
            <person name="Cichocki N."/>
            <person name="Clum A."/>
            <person name="Copeland A."/>
            <person name="Hainaut M."/>
            <person name="Haridas S."/>
            <person name="Labutti K."/>
            <person name="Lindquist E."/>
            <person name="Lipzen A."/>
            <person name="Khouja H.-R."/>
            <person name="Murat C."/>
            <person name="Ohm R."/>
            <person name="Olson A."/>
            <person name="Spatafora J."/>
            <person name="Veneault-Fourrey C."/>
            <person name="Henrissat B."/>
            <person name="Grigoriev I."/>
            <person name="Martin F."/>
            <person name="Perotto S."/>
        </authorList>
    </citation>
    <scope>NUCLEOTIDE SEQUENCE [LARGE SCALE GENOMIC DNA]</scope>
    <source>
        <strain evidence="2 3">UAMH 7357</strain>
    </source>
</reference>
<evidence type="ECO:0000256" key="1">
    <source>
        <dbReference type="SAM" id="MobiDB-lite"/>
    </source>
</evidence>
<evidence type="ECO:0000313" key="3">
    <source>
        <dbReference type="Proteomes" id="UP000235672"/>
    </source>
</evidence>
<protein>
    <submittedName>
        <fullName evidence="2">Uncharacterized protein</fullName>
    </submittedName>
</protein>
<gene>
    <name evidence="2" type="ORF">NA56DRAFT_696044</name>
</gene>
<proteinExistence type="predicted"/>
<evidence type="ECO:0000313" key="2">
    <source>
        <dbReference type="EMBL" id="PMD28278.1"/>
    </source>
</evidence>
<keyword evidence="3" id="KW-1185">Reference proteome</keyword>
<feature type="compositionally biased region" description="Basic and acidic residues" evidence="1">
    <location>
        <begin position="1"/>
        <end position="11"/>
    </location>
</feature>
<sequence length="261" mass="29225">MSLGNVEERRGSNKPGSELPAPPQWISIGNLELGATRKDPAATRSNTSRRLFEERWRCRNTVEPGFSGKESTQHWPTWYNGQWAWTRRDEDLNLESSTRLSSLAADDGFGDLKSSRTTEDRLLLTFLHLAHTRCARHAISFLHYTLIHGCHSVVSRIGFEYRGAGTACKVSRRIACSSLRYSPSTARLTLAAWSFSHWLSLGTASQAHDGCIDCQTTDGRPAVYNPYYEQSYAESTSVLSFMLIQPPWLPTRISGSSTHLA</sequence>
<dbReference type="EMBL" id="KZ613464">
    <property type="protein sequence ID" value="PMD28278.1"/>
    <property type="molecule type" value="Genomic_DNA"/>
</dbReference>
<feature type="region of interest" description="Disordered" evidence="1">
    <location>
        <begin position="1"/>
        <end position="25"/>
    </location>
</feature>
<organism evidence="2 3">
    <name type="scientific">Hyaloscypha hepaticicola</name>
    <dbReference type="NCBI Taxonomy" id="2082293"/>
    <lineage>
        <taxon>Eukaryota</taxon>
        <taxon>Fungi</taxon>
        <taxon>Dikarya</taxon>
        <taxon>Ascomycota</taxon>
        <taxon>Pezizomycotina</taxon>
        <taxon>Leotiomycetes</taxon>
        <taxon>Helotiales</taxon>
        <taxon>Hyaloscyphaceae</taxon>
        <taxon>Hyaloscypha</taxon>
    </lineage>
</organism>
<dbReference type="AlphaFoldDB" id="A0A2J6QPU4"/>
<name>A0A2J6QPU4_9HELO</name>
<accession>A0A2J6QPU4</accession>